<dbReference type="Proteomes" id="UP001175271">
    <property type="component" value="Unassembled WGS sequence"/>
</dbReference>
<dbReference type="EMBL" id="JAUCMV010000002">
    <property type="protein sequence ID" value="KAK0420027.1"/>
    <property type="molecule type" value="Genomic_DNA"/>
</dbReference>
<sequence>MKRIWFHCDTKPAFISFAGQEMDTKTMREEEFLPVEPGSHTERILQDFGFTAYVTIFVEGQDKKVSESCMNHPVDYHHKIHFTNDGVLEIHGQQSNMLDVIWIILDACLWQWETFCFRHQIIWRYALIVENRTKEDLFVSCTVLHEKKRDWDRAQYTSVPSSRSALFEPFPSDITGNTPLYYLTVQSKEKEIFFRGQSFDVGIWKLIIKNDRETEKMGGVELDRSPYC</sequence>
<organism evidence="1 2">
    <name type="scientific">Steinernema hermaphroditum</name>
    <dbReference type="NCBI Taxonomy" id="289476"/>
    <lineage>
        <taxon>Eukaryota</taxon>
        <taxon>Metazoa</taxon>
        <taxon>Ecdysozoa</taxon>
        <taxon>Nematoda</taxon>
        <taxon>Chromadorea</taxon>
        <taxon>Rhabditida</taxon>
        <taxon>Tylenchina</taxon>
        <taxon>Panagrolaimomorpha</taxon>
        <taxon>Strongyloidoidea</taxon>
        <taxon>Steinernematidae</taxon>
        <taxon>Steinernema</taxon>
    </lineage>
</organism>
<keyword evidence="2" id="KW-1185">Reference proteome</keyword>
<evidence type="ECO:0000313" key="2">
    <source>
        <dbReference type="Proteomes" id="UP001175271"/>
    </source>
</evidence>
<accession>A0AA39IBK3</accession>
<evidence type="ECO:0000313" key="1">
    <source>
        <dbReference type="EMBL" id="KAK0420027.1"/>
    </source>
</evidence>
<proteinExistence type="predicted"/>
<gene>
    <name evidence="1" type="ORF">QR680_014468</name>
</gene>
<name>A0AA39IBK3_9BILA</name>
<comment type="caution">
    <text evidence="1">The sequence shown here is derived from an EMBL/GenBank/DDBJ whole genome shotgun (WGS) entry which is preliminary data.</text>
</comment>
<reference evidence="1" key="1">
    <citation type="submission" date="2023-06" db="EMBL/GenBank/DDBJ databases">
        <title>Genomic analysis of the entomopathogenic nematode Steinernema hermaphroditum.</title>
        <authorList>
            <person name="Schwarz E.M."/>
            <person name="Heppert J.K."/>
            <person name="Baniya A."/>
            <person name="Schwartz H.T."/>
            <person name="Tan C.-H."/>
            <person name="Antoshechkin I."/>
            <person name="Sternberg P.W."/>
            <person name="Goodrich-Blair H."/>
            <person name="Dillman A.R."/>
        </authorList>
    </citation>
    <scope>NUCLEOTIDE SEQUENCE</scope>
    <source>
        <strain evidence="1">PS9179</strain>
        <tissue evidence="1">Whole animal</tissue>
    </source>
</reference>
<dbReference type="AlphaFoldDB" id="A0AA39IBK3"/>
<protein>
    <submittedName>
        <fullName evidence="1">Uncharacterized protein</fullName>
    </submittedName>
</protein>